<dbReference type="Proteomes" id="UP001597013">
    <property type="component" value="Unassembled WGS sequence"/>
</dbReference>
<keyword evidence="2" id="KW-1185">Reference proteome</keyword>
<sequence>MGKRVREFGSDFNLCTDQKWLDSNSSFFNSEASHFFLSGRAALYALIEFGIKKHGWIKVYLPSFYCHEVTDYIKSLSIEIINYTYNPLNDIKVEVFDTGPSVIVKVDYFGFGISRNIHINQENTLVIEDLTHNLSGIKNSTSDYGFASLRKELPIPTGGLIFSNKNKELPKGSLNTVANDIAQRKLTAMHLKTMYLENKFSDKPFFRTLFLDAEVDFESSLANAINPELSNAIINGLNISKILKVKKDNLKLILDQLVVDENFTILNTYANLGFGLVLKAKTQKQRNNLKDYLIKNLIFPAILWPHQYEEIDVALENTILFIHSDFRYNKNQITQICQKINLFFNN</sequence>
<name>A0ABW3N8I9_9FLAO</name>
<accession>A0ABW3N8I9</accession>
<evidence type="ECO:0000313" key="2">
    <source>
        <dbReference type="Proteomes" id="UP001597013"/>
    </source>
</evidence>
<protein>
    <recommendedName>
        <fullName evidence="3">dTDP-4-amino-4,6-dideoxygalactose transaminase</fullName>
    </recommendedName>
</protein>
<evidence type="ECO:0008006" key="3">
    <source>
        <dbReference type="Google" id="ProtNLM"/>
    </source>
</evidence>
<organism evidence="1 2">
    <name type="scientific">Winogradskyella litorisediminis</name>
    <dbReference type="NCBI Taxonomy" id="1156618"/>
    <lineage>
        <taxon>Bacteria</taxon>
        <taxon>Pseudomonadati</taxon>
        <taxon>Bacteroidota</taxon>
        <taxon>Flavobacteriia</taxon>
        <taxon>Flavobacteriales</taxon>
        <taxon>Flavobacteriaceae</taxon>
        <taxon>Winogradskyella</taxon>
    </lineage>
</organism>
<evidence type="ECO:0000313" key="1">
    <source>
        <dbReference type="EMBL" id="MFD1062561.1"/>
    </source>
</evidence>
<gene>
    <name evidence="1" type="ORF">ACFQ1Q_04825</name>
</gene>
<comment type="caution">
    <text evidence="1">The sequence shown here is derived from an EMBL/GenBank/DDBJ whole genome shotgun (WGS) entry which is preliminary data.</text>
</comment>
<dbReference type="EMBL" id="JBHTJL010000009">
    <property type="protein sequence ID" value="MFD1062561.1"/>
    <property type="molecule type" value="Genomic_DNA"/>
</dbReference>
<proteinExistence type="predicted"/>
<reference evidence="2" key="1">
    <citation type="journal article" date="2019" name="Int. J. Syst. Evol. Microbiol.">
        <title>The Global Catalogue of Microorganisms (GCM) 10K type strain sequencing project: providing services to taxonomists for standard genome sequencing and annotation.</title>
        <authorList>
            <consortium name="The Broad Institute Genomics Platform"/>
            <consortium name="The Broad Institute Genome Sequencing Center for Infectious Disease"/>
            <person name="Wu L."/>
            <person name="Ma J."/>
        </authorList>
    </citation>
    <scope>NUCLEOTIDE SEQUENCE [LARGE SCALE GENOMIC DNA]</scope>
    <source>
        <strain evidence="2">CCUG 62215</strain>
    </source>
</reference>
<dbReference type="RefSeq" id="WP_386128533.1">
    <property type="nucleotide sequence ID" value="NZ_JBHTJL010000009.1"/>
</dbReference>